<dbReference type="Proteomes" id="UP000177797">
    <property type="component" value="Unassembled WGS sequence"/>
</dbReference>
<dbReference type="GO" id="GO:0005829">
    <property type="term" value="C:cytosol"/>
    <property type="evidence" value="ECO:0007669"/>
    <property type="project" value="TreeGrafter"/>
</dbReference>
<protein>
    <recommendedName>
        <fullName evidence="1">methionyl-tRNA formyltransferase</fullName>
        <ecNumber evidence="1">2.1.2.9</ecNumber>
    </recommendedName>
</protein>
<dbReference type="Gene3D" id="3.40.50.12230">
    <property type="match status" value="1"/>
</dbReference>
<dbReference type="SUPFAM" id="SSF50486">
    <property type="entry name" value="FMT C-terminal domain-like"/>
    <property type="match status" value="1"/>
</dbReference>
<dbReference type="PANTHER" id="PTHR11138">
    <property type="entry name" value="METHIONYL-TRNA FORMYLTRANSFERASE"/>
    <property type="match status" value="1"/>
</dbReference>
<dbReference type="InterPro" id="IPR011034">
    <property type="entry name" value="Formyl_transferase-like_C_sf"/>
</dbReference>
<evidence type="ECO:0000256" key="1">
    <source>
        <dbReference type="ARBA" id="ARBA00012261"/>
    </source>
</evidence>
<dbReference type="Pfam" id="PF00551">
    <property type="entry name" value="Formyl_trans_N"/>
    <property type="match status" value="1"/>
</dbReference>
<dbReference type="AlphaFoldDB" id="A0A1G2NFU5"/>
<sequence>MKFVFFGTDDFSVTVLDELKRADFLPSMIITVHDSRQGRGLKTLPSPAKLWAQENHIPVSSDYSLLTTDYQLFIVASYGKIIPKKILDIPEKGALNVHPSLLPKYRGASPIESQILNNEKEIGVTIMQVTEKMDAGPIVAQSKSAPDALGLQTSGAKWLRKILAHEGGKLLAEVIPKWVAGEIKAVPQDEAKATYTKKFTKSDGLIDLAGNAFQNFLKIRAFDGSIGTYFMHCKTRVIIKDAKYEDEKLAITRVVPEGKKEMGYEDFLRGVK</sequence>
<evidence type="ECO:0000313" key="4">
    <source>
        <dbReference type="Proteomes" id="UP000177797"/>
    </source>
</evidence>
<evidence type="ECO:0000259" key="2">
    <source>
        <dbReference type="Pfam" id="PF00551"/>
    </source>
</evidence>
<gene>
    <name evidence="3" type="ORF">A2938_02265</name>
</gene>
<dbReference type="EC" id="2.1.2.9" evidence="1"/>
<dbReference type="EMBL" id="MHSA01000004">
    <property type="protein sequence ID" value="OHA34944.1"/>
    <property type="molecule type" value="Genomic_DNA"/>
</dbReference>
<dbReference type="InterPro" id="IPR036477">
    <property type="entry name" value="Formyl_transf_N_sf"/>
</dbReference>
<dbReference type="SUPFAM" id="SSF53328">
    <property type="entry name" value="Formyltransferase"/>
    <property type="match status" value="1"/>
</dbReference>
<dbReference type="InterPro" id="IPR002376">
    <property type="entry name" value="Formyl_transf_N"/>
</dbReference>
<dbReference type="InterPro" id="IPR041711">
    <property type="entry name" value="Met-tRNA-FMT_N"/>
</dbReference>
<reference evidence="3 4" key="1">
    <citation type="journal article" date="2016" name="Nat. Commun.">
        <title>Thousands of microbial genomes shed light on interconnected biogeochemical processes in an aquifer system.</title>
        <authorList>
            <person name="Anantharaman K."/>
            <person name="Brown C.T."/>
            <person name="Hug L.A."/>
            <person name="Sharon I."/>
            <person name="Castelle C.J."/>
            <person name="Probst A.J."/>
            <person name="Thomas B.C."/>
            <person name="Singh A."/>
            <person name="Wilkins M.J."/>
            <person name="Karaoz U."/>
            <person name="Brodie E.L."/>
            <person name="Williams K.H."/>
            <person name="Hubbard S.S."/>
            <person name="Banfield J.F."/>
        </authorList>
    </citation>
    <scope>NUCLEOTIDE SEQUENCE [LARGE SCALE GENOMIC DNA]</scope>
</reference>
<dbReference type="PANTHER" id="PTHR11138:SF5">
    <property type="entry name" value="METHIONYL-TRNA FORMYLTRANSFERASE, MITOCHONDRIAL"/>
    <property type="match status" value="1"/>
</dbReference>
<comment type="caution">
    <text evidence="3">The sequence shown here is derived from an EMBL/GenBank/DDBJ whole genome shotgun (WGS) entry which is preliminary data.</text>
</comment>
<feature type="domain" description="Formyl transferase N-terminal" evidence="2">
    <location>
        <begin position="1"/>
        <end position="144"/>
    </location>
</feature>
<name>A0A1G2NFU5_9BACT</name>
<organism evidence="3 4">
    <name type="scientific">Candidatus Taylorbacteria bacterium RIFCSPLOWO2_01_FULL_48_100</name>
    <dbReference type="NCBI Taxonomy" id="1802322"/>
    <lineage>
        <taxon>Bacteria</taxon>
        <taxon>Candidatus Tayloriibacteriota</taxon>
    </lineage>
</organism>
<evidence type="ECO:0000313" key="3">
    <source>
        <dbReference type="EMBL" id="OHA34944.1"/>
    </source>
</evidence>
<accession>A0A1G2NFU5</accession>
<proteinExistence type="predicted"/>
<dbReference type="GO" id="GO:0004479">
    <property type="term" value="F:methionyl-tRNA formyltransferase activity"/>
    <property type="evidence" value="ECO:0007669"/>
    <property type="project" value="UniProtKB-EC"/>
</dbReference>
<dbReference type="CDD" id="cd08646">
    <property type="entry name" value="FMT_core_Met-tRNA-FMT_N"/>
    <property type="match status" value="1"/>
</dbReference>